<dbReference type="EMBL" id="CM042015">
    <property type="protein sequence ID" value="KAI3710938.1"/>
    <property type="molecule type" value="Genomic_DNA"/>
</dbReference>
<proteinExistence type="predicted"/>
<gene>
    <name evidence="1" type="ORF">L2E82_40734</name>
</gene>
<reference evidence="1 2" key="2">
    <citation type="journal article" date="2022" name="Mol. Ecol. Resour.">
        <title>The genomes of chicory, endive, great burdock and yacon provide insights into Asteraceae paleo-polyploidization history and plant inulin production.</title>
        <authorList>
            <person name="Fan W."/>
            <person name="Wang S."/>
            <person name="Wang H."/>
            <person name="Wang A."/>
            <person name="Jiang F."/>
            <person name="Liu H."/>
            <person name="Zhao H."/>
            <person name="Xu D."/>
            <person name="Zhang Y."/>
        </authorList>
    </citation>
    <scope>NUCLEOTIDE SEQUENCE [LARGE SCALE GENOMIC DNA]</scope>
    <source>
        <strain evidence="2">cv. Punajuju</strain>
        <tissue evidence="1">Leaves</tissue>
    </source>
</reference>
<accession>A0ACB9AM72</accession>
<reference evidence="2" key="1">
    <citation type="journal article" date="2022" name="Mol. Ecol. Resour.">
        <title>The genomes of chicory, endive, great burdock and yacon provide insights into Asteraceae palaeo-polyploidization history and plant inulin production.</title>
        <authorList>
            <person name="Fan W."/>
            <person name="Wang S."/>
            <person name="Wang H."/>
            <person name="Wang A."/>
            <person name="Jiang F."/>
            <person name="Liu H."/>
            <person name="Zhao H."/>
            <person name="Xu D."/>
            <person name="Zhang Y."/>
        </authorList>
    </citation>
    <scope>NUCLEOTIDE SEQUENCE [LARGE SCALE GENOMIC DNA]</scope>
    <source>
        <strain evidence="2">cv. Punajuju</strain>
    </source>
</reference>
<evidence type="ECO:0000313" key="1">
    <source>
        <dbReference type="EMBL" id="KAI3710938.1"/>
    </source>
</evidence>
<protein>
    <submittedName>
        <fullName evidence="1">Uncharacterized protein</fullName>
    </submittedName>
</protein>
<name>A0ACB9AM72_CICIN</name>
<sequence>MMTYRDKDSVSQLKIAIEDCKGDYEILIEREALGDCGVGVALTSSSSSKGGDNIWSSLWRWAKLVFVVIFVAVLGVCFFIWIGPFLMNREVIPILNWETDTFNKPALAAIIFASVALFPTFLLPSTPSMWVAGMTFGYGLGFLLIIGGVIIGTSLPYFFGSLFYHKIEEWLERFPKKASILRLAGEGNWFNQFKAVVLLRISPFPYVVYNYCAVATGVHFCPYLLGTFVGVVPEIFVAIYTGIMIRTLADASNDRRSLSAQQIICTVVGFLLTVTTTVGVTVYAKRRLSKLQKEEEKPLIQ</sequence>
<evidence type="ECO:0000313" key="2">
    <source>
        <dbReference type="Proteomes" id="UP001055811"/>
    </source>
</evidence>
<comment type="caution">
    <text evidence="1">The sequence shown here is derived from an EMBL/GenBank/DDBJ whole genome shotgun (WGS) entry which is preliminary data.</text>
</comment>
<keyword evidence="2" id="KW-1185">Reference proteome</keyword>
<dbReference type="Proteomes" id="UP001055811">
    <property type="component" value="Linkage Group LG07"/>
</dbReference>
<organism evidence="1 2">
    <name type="scientific">Cichorium intybus</name>
    <name type="common">Chicory</name>
    <dbReference type="NCBI Taxonomy" id="13427"/>
    <lineage>
        <taxon>Eukaryota</taxon>
        <taxon>Viridiplantae</taxon>
        <taxon>Streptophyta</taxon>
        <taxon>Embryophyta</taxon>
        <taxon>Tracheophyta</taxon>
        <taxon>Spermatophyta</taxon>
        <taxon>Magnoliopsida</taxon>
        <taxon>eudicotyledons</taxon>
        <taxon>Gunneridae</taxon>
        <taxon>Pentapetalae</taxon>
        <taxon>asterids</taxon>
        <taxon>campanulids</taxon>
        <taxon>Asterales</taxon>
        <taxon>Asteraceae</taxon>
        <taxon>Cichorioideae</taxon>
        <taxon>Cichorieae</taxon>
        <taxon>Cichoriinae</taxon>
        <taxon>Cichorium</taxon>
    </lineage>
</organism>